<dbReference type="GO" id="GO:0030420">
    <property type="term" value="P:establishment of competence for transformation"/>
    <property type="evidence" value="ECO:0007669"/>
    <property type="project" value="UniProtKB-KW"/>
</dbReference>
<organism evidence="4 5">
    <name type="scientific">Paenibacillus nasutitermitis</name>
    <dbReference type="NCBI Taxonomy" id="1652958"/>
    <lineage>
        <taxon>Bacteria</taxon>
        <taxon>Bacillati</taxon>
        <taxon>Bacillota</taxon>
        <taxon>Bacilli</taxon>
        <taxon>Bacillales</taxon>
        <taxon>Paenibacillaceae</taxon>
        <taxon>Paenibacillus</taxon>
    </lineage>
</organism>
<evidence type="ECO:0008006" key="6">
    <source>
        <dbReference type="Google" id="ProtNLM"/>
    </source>
</evidence>
<evidence type="ECO:0000256" key="1">
    <source>
        <dbReference type="ARBA" id="ARBA00004241"/>
    </source>
</evidence>
<keyword evidence="2" id="KW-0178">Competence</keyword>
<dbReference type="RefSeq" id="WP_188988254.1">
    <property type="nucleotide sequence ID" value="NZ_BMHP01000001.1"/>
</dbReference>
<reference evidence="4" key="1">
    <citation type="journal article" date="2014" name="Int. J. Syst. Evol. Microbiol.">
        <title>Complete genome sequence of Corynebacterium casei LMG S-19264T (=DSM 44701T), isolated from a smear-ripened cheese.</title>
        <authorList>
            <consortium name="US DOE Joint Genome Institute (JGI-PGF)"/>
            <person name="Walter F."/>
            <person name="Albersmeier A."/>
            <person name="Kalinowski J."/>
            <person name="Ruckert C."/>
        </authorList>
    </citation>
    <scope>NUCLEOTIDE SEQUENCE</scope>
    <source>
        <strain evidence="4">CGMCC 1.15178</strain>
    </source>
</reference>
<proteinExistence type="predicted"/>
<keyword evidence="3" id="KW-0472">Membrane</keyword>
<dbReference type="PROSITE" id="PS00409">
    <property type="entry name" value="PROKAR_NTER_METHYL"/>
    <property type="match status" value="1"/>
</dbReference>
<protein>
    <recommendedName>
        <fullName evidence="6">Prepilin-type N-terminal cleavage/methylation domain-containing protein</fullName>
    </recommendedName>
</protein>
<name>A0A917DKM5_9BACL</name>
<dbReference type="NCBIfam" id="TIGR02532">
    <property type="entry name" value="IV_pilin_GFxxxE"/>
    <property type="match status" value="1"/>
</dbReference>
<keyword evidence="5" id="KW-1185">Reference proteome</keyword>
<keyword evidence="3" id="KW-1133">Transmembrane helix</keyword>
<evidence type="ECO:0000313" key="5">
    <source>
        <dbReference type="Proteomes" id="UP000612456"/>
    </source>
</evidence>
<dbReference type="GO" id="GO:0009986">
    <property type="term" value="C:cell surface"/>
    <property type="evidence" value="ECO:0007669"/>
    <property type="project" value="UniProtKB-SubCell"/>
</dbReference>
<sequence length="179" mass="19747">MRLYVDRLKAKLREEQGLTLIELIAVLTILSVVMGLIYSTITFGLNAYHKVRIENSLRDEGDLIMSSIITELYTFGPEIIEQEQGNTSSILLKSRDQSAQNLDAVEKSEAVAIKGETQKSLYIGNEEIGIDSDLSGSVINLDCQGLAACSSGLIQIKLKLKQSYGGKDHELMLESKFGF</sequence>
<keyword evidence="3" id="KW-0812">Transmembrane</keyword>
<dbReference type="Pfam" id="PF07963">
    <property type="entry name" value="N_methyl"/>
    <property type="match status" value="1"/>
</dbReference>
<comment type="subcellular location">
    <subcellularLocation>
        <location evidence="1">Cell surface</location>
    </subcellularLocation>
</comment>
<evidence type="ECO:0000256" key="2">
    <source>
        <dbReference type="ARBA" id="ARBA00023287"/>
    </source>
</evidence>
<feature type="transmembrane region" description="Helical" evidence="3">
    <location>
        <begin position="20"/>
        <end position="48"/>
    </location>
</feature>
<dbReference type="EMBL" id="BMHP01000001">
    <property type="protein sequence ID" value="GGD47957.1"/>
    <property type="molecule type" value="Genomic_DNA"/>
</dbReference>
<dbReference type="Proteomes" id="UP000612456">
    <property type="component" value="Unassembled WGS sequence"/>
</dbReference>
<dbReference type="InterPro" id="IPR012902">
    <property type="entry name" value="N_methyl_site"/>
</dbReference>
<comment type="caution">
    <text evidence="4">The sequence shown here is derived from an EMBL/GenBank/DDBJ whole genome shotgun (WGS) entry which is preliminary data.</text>
</comment>
<evidence type="ECO:0000256" key="3">
    <source>
        <dbReference type="SAM" id="Phobius"/>
    </source>
</evidence>
<gene>
    <name evidence="4" type="ORF">GCM10010911_01870</name>
</gene>
<evidence type="ECO:0000313" key="4">
    <source>
        <dbReference type="EMBL" id="GGD47957.1"/>
    </source>
</evidence>
<dbReference type="AlphaFoldDB" id="A0A917DKM5"/>
<accession>A0A917DKM5</accession>
<reference evidence="4" key="2">
    <citation type="submission" date="2020-09" db="EMBL/GenBank/DDBJ databases">
        <authorList>
            <person name="Sun Q."/>
            <person name="Zhou Y."/>
        </authorList>
    </citation>
    <scope>NUCLEOTIDE SEQUENCE</scope>
    <source>
        <strain evidence="4">CGMCC 1.15178</strain>
    </source>
</reference>